<sequence>MKGKGGRGLSSKVWRATSVQPHAFSPLHFSPPPFLSPVSHLSSLTTPTHSISPFYPPCLFPSHFRVVSLFLCCLPSNPSSHLPLPSPCHILSLLTSLPSLFSLSPPLLAPTSTFCLLPPTFSLLPPSMSPPTLCLHPSPHTFPLLLALSPIFSSLRPSLSDRRCLSTDPPSPHPLLTLPLSHTLSLLPFPGAPLFFLPFSSAFFFHLLTAPSSLFLAPPLRPSSHPHSPSYISCFSTSLPFPALLTDPSFASLHFLLPLFSHPFPSHLLPSTSSSLTSWPALSLSLSLCLPPPTPVHCRNPSSHTPPIASSEPSPTAIAGASGLSTNVTSAPSTIATSFAQ</sequence>
<dbReference type="GeneID" id="128773851"/>
<name>A0A9W2UN99_PANPR</name>
<protein>
    <submittedName>
        <fullName evidence="3">Uncharacterized protein LOC128773851</fullName>
    </submittedName>
</protein>
<evidence type="ECO:0000256" key="1">
    <source>
        <dbReference type="SAM" id="MobiDB-lite"/>
    </source>
</evidence>
<reference evidence="3" key="1">
    <citation type="submission" date="2025-08" db="UniProtKB">
        <authorList>
            <consortium name="RefSeq"/>
        </authorList>
    </citation>
    <scope>IDENTIFICATION</scope>
    <source>
        <tissue evidence="3">Whole blood</tissue>
    </source>
</reference>
<dbReference type="Proteomes" id="UP001165780">
    <property type="component" value="Unplaced"/>
</dbReference>
<keyword evidence="2" id="KW-1185">Reference proteome</keyword>
<accession>A0A9W2UN99</accession>
<feature type="region of interest" description="Disordered" evidence="1">
    <location>
        <begin position="298"/>
        <end position="328"/>
    </location>
</feature>
<gene>
    <name evidence="3" type="primary">LOC128773851</name>
</gene>
<evidence type="ECO:0000313" key="2">
    <source>
        <dbReference type="Proteomes" id="UP001165780"/>
    </source>
</evidence>
<organism evidence="2 3">
    <name type="scientific">Panthera pardus</name>
    <name type="common">Leopard</name>
    <name type="synonym">Felis pardus</name>
    <dbReference type="NCBI Taxonomy" id="9691"/>
    <lineage>
        <taxon>Eukaryota</taxon>
        <taxon>Metazoa</taxon>
        <taxon>Chordata</taxon>
        <taxon>Craniata</taxon>
        <taxon>Vertebrata</taxon>
        <taxon>Euteleostomi</taxon>
        <taxon>Mammalia</taxon>
        <taxon>Eutheria</taxon>
        <taxon>Laurasiatheria</taxon>
        <taxon>Carnivora</taxon>
        <taxon>Feliformia</taxon>
        <taxon>Felidae</taxon>
        <taxon>Pantherinae</taxon>
        <taxon>Panthera</taxon>
    </lineage>
</organism>
<proteinExistence type="predicted"/>
<dbReference type="RefSeq" id="XP_053747754.1">
    <property type="nucleotide sequence ID" value="XM_053891779.1"/>
</dbReference>
<dbReference type="AlphaFoldDB" id="A0A9W2UN99"/>
<evidence type="ECO:0000313" key="3">
    <source>
        <dbReference type="RefSeq" id="XP_053747754.1"/>
    </source>
</evidence>